<dbReference type="Proteomes" id="UP000249794">
    <property type="component" value="Unassembled WGS sequence"/>
</dbReference>
<dbReference type="EMBL" id="QBMP01000141">
    <property type="protein sequence ID" value="PZO52718.1"/>
    <property type="molecule type" value="Genomic_DNA"/>
</dbReference>
<evidence type="ECO:0000313" key="1">
    <source>
        <dbReference type="EMBL" id="PZO52718.1"/>
    </source>
</evidence>
<reference evidence="1 2" key="2">
    <citation type="submission" date="2018-06" db="EMBL/GenBank/DDBJ databases">
        <title>Metagenomic assembly of (sub)arctic Cyanobacteria and their associated microbiome from non-axenic cultures.</title>
        <authorList>
            <person name="Baurain D."/>
        </authorList>
    </citation>
    <scope>NUCLEOTIDE SEQUENCE [LARGE SCALE GENOMIC DNA]</scope>
    <source>
        <strain evidence="1">ULC027bin1</strain>
    </source>
</reference>
<gene>
    <name evidence="1" type="ORF">DCF15_13410</name>
</gene>
<name>A0A2W4ZCN0_9CYAN</name>
<protein>
    <submittedName>
        <fullName evidence="1">Uncharacterized protein</fullName>
    </submittedName>
</protein>
<evidence type="ECO:0000313" key="2">
    <source>
        <dbReference type="Proteomes" id="UP000249794"/>
    </source>
</evidence>
<proteinExistence type="predicted"/>
<organism evidence="1 2">
    <name type="scientific">Phormidesmis priestleyi</name>
    <dbReference type="NCBI Taxonomy" id="268141"/>
    <lineage>
        <taxon>Bacteria</taxon>
        <taxon>Bacillati</taxon>
        <taxon>Cyanobacteriota</taxon>
        <taxon>Cyanophyceae</taxon>
        <taxon>Leptolyngbyales</taxon>
        <taxon>Leptolyngbyaceae</taxon>
        <taxon>Phormidesmis</taxon>
    </lineage>
</organism>
<reference evidence="2" key="1">
    <citation type="submission" date="2018-04" db="EMBL/GenBank/DDBJ databases">
        <authorList>
            <person name="Cornet L."/>
        </authorList>
    </citation>
    <scope>NUCLEOTIDE SEQUENCE [LARGE SCALE GENOMIC DNA]</scope>
</reference>
<sequence length="76" mass="8530">MKSVLEKGSQVSQSAKAYADRLAYLHDIANFLIQVDGLKESVQREGLSFEQKAVLKRAKDAIAHFAACIEEIEKHR</sequence>
<comment type="caution">
    <text evidence="1">The sequence shown here is derived from an EMBL/GenBank/DDBJ whole genome shotgun (WGS) entry which is preliminary data.</text>
</comment>
<dbReference type="AlphaFoldDB" id="A0A2W4ZCN0"/>
<accession>A0A2W4ZCN0</accession>